<dbReference type="CDD" id="cd16325">
    <property type="entry name" value="LolA"/>
    <property type="match status" value="1"/>
</dbReference>
<dbReference type="PANTHER" id="PTHR35869:SF1">
    <property type="entry name" value="OUTER-MEMBRANE LIPOPROTEIN CARRIER PROTEIN"/>
    <property type="match status" value="1"/>
</dbReference>
<protein>
    <submittedName>
        <fullName evidence="3">Outer membrane lipoprotein carrier protein LolA</fullName>
    </submittedName>
</protein>
<feature type="chain" id="PRO_5046232328" evidence="2">
    <location>
        <begin position="29"/>
        <end position="208"/>
    </location>
</feature>
<sequence>MIFIIRSARFLAFVAAVALGGTGSVALAQSDAGLAQVQRSLAATQSLSANFIQTDQRNRSLRGTLQLKRPGKVRFAYGSGANMLMVADGKRLTFIDYDVGQKSSWGIANSPLSVLLSPQPNLNRIARTIASGDPRVVLVRARDARRPEFGTIILAFAKNGTAPGGLQLEGWTAIDAQNKRTTVKLDGQRYNVPVPDGAFTYAEPKRRK</sequence>
<comment type="caution">
    <text evidence="3">The sequence shown here is derived from an EMBL/GenBank/DDBJ whole genome shotgun (WGS) entry which is preliminary data.</text>
</comment>
<dbReference type="InterPro" id="IPR004564">
    <property type="entry name" value="OM_lipoprot_carrier_LolA-like"/>
</dbReference>
<dbReference type="SUPFAM" id="SSF89392">
    <property type="entry name" value="Prokaryotic lipoproteins and lipoprotein localization factors"/>
    <property type="match status" value="1"/>
</dbReference>
<proteinExistence type="predicted"/>
<dbReference type="Pfam" id="PF03548">
    <property type="entry name" value="LolA"/>
    <property type="match status" value="1"/>
</dbReference>
<reference evidence="3 4" key="1">
    <citation type="submission" date="2022-10" db="EMBL/GenBank/DDBJ databases">
        <title>Sphingomonas sp.</title>
        <authorList>
            <person name="Jin C."/>
        </authorList>
    </citation>
    <scope>NUCLEOTIDE SEQUENCE [LARGE SCALE GENOMIC DNA]</scope>
    <source>
        <strain evidence="3 4">BN140010</strain>
    </source>
</reference>
<evidence type="ECO:0000313" key="3">
    <source>
        <dbReference type="EMBL" id="MCW3797717.1"/>
    </source>
</evidence>
<feature type="signal peptide" evidence="2">
    <location>
        <begin position="1"/>
        <end position="28"/>
    </location>
</feature>
<evidence type="ECO:0000256" key="1">
    <source>
        <dbReference type="ARBA" id="ARBA00022729"/>
    </source>
</evidence>
<keyword evidence="4" id="KW-1185">Reference proteome</keyword>
<organism evidence="3 4">
    <name type="scientific">Sphingomonas arvum</name>
    <dbReference type="NCBI Taxonomy" id="2992113"/>
    <lineage>
        <taxon>Bacteria</taxon>
        <taxon>Pseudomonadati</taxon>
        <taxon>Pseudomonadota</taxon>
        <taxon>Alphaproteobacteria</taxon>
        <taxon>Sphingomonadales</taxon>
        <taxon>Sphingomonadaceae</taxon>
        <taxon>Sphingomonas</taxon>
    </lineage>
</organism>
<dbReference type="RefSeq" id="WP_264882199.1">
    <property type="nucleotide sequence ID" value="NZ_JAPDOB010000002.1"/>
</dbReference>
<dbReference type="EMBL" id="JAPDOB010000002">
    <property type="protein sequence ID" value="MCW3797717.1"/>
    <property type="molecule type" value="Genomic_DNA"/>
</dbReference>
<dbReference type="Gene3D" id="2.50.20.10">
    <property type="entry name" value="Lipoprotein localisation LolA/LolB/LppX"/>
    <property type="match status" value="1"/>
</dbReference>
<name>A0ABT3JF64_9SPHN</name>
<gene>
    <name evidence="3" type="ORF">OMW55_07865</name>
</gene>
<dbReference type="Proteomes" id="UP001526246">
    <property type="component" value="Unassembled WGS sequence"/>
</dbReference>
<evidence type="ECO:0000313" key="4">
    <source>
        <dbReference type="Proteomes" id="UP001526246"/>
    </source>
</evidence>
<evidence type="ECO:0000256" key="2">
    <source>
        <dbReference type="SAM" id="SignalP"/>
    </source>
</evidence>
<keyword evidence="1 2" id="KW-0732">Signal</keyword>
<dbReference type="PANTHER" id="PTHR35869">
    <property type="entry name" value="OUTER-MEMBRANE LIPOPROTEIN CARRIER PROTEIN"/>
    <property type="match status" value="1"/>
</dbReference>
<keyword evidence="3" id="KW-0449">Lipoprotein</keyword>
<dbReference type="InterPro" id="IPR029046">
    <property type="entry name" value="LolA/LolB/LppX"/>
</dbReference>
<accession>A0ABT3JF64</accession>